<dbReference type="Pfam" id="PF02743">
    <property type="entry name" value="dCache_1"/>
    <property type="match status" value="1"/>
</dbReference>
<dbReference type="InterPro" id="IPR033479">
    <property type="entry name" value="dCache_1"/>
</dbReference>
<feature type="domain" description="Cache" evidence="14">
    <location>
        <begin position="62"/>
        <end position="278"/>
    </location>
</feature>
<evidence type="ECO:0000256" key="3">
    <source>
        <dbReference type="ARBA" id="ARBA00012438"/>
    </source>
</evidence>
<protein>
    <recommendedName>
        <fullName evidence="3">histidine kinase</fullName>
        <ecNumber evidence="3">2.7.13.3</ecNumber>
    </recommendedName>
</protein>
<keyword evidence="4" id="KW-1003">Cell membrane</keyword>
<dbReference type="GO" id="GO:0004673">
    <property type="term" value="F:protein histidine kinase activity"/>
    <property type="evidence" value="ECO:0007669"/>
    <property type="project" value="UniProtKB-EC"/>
</dbReference>
<dbReference type="Pfam" id="PF07568">
    <property type="entry name" value="HisKA_2"/>
    <property type="match status" value="1"/>
</dbReference>
<evidence type="ECO:0000313" key="16">
    <source>
        <dbReference type="EMBL" id="GGF64968.1"/>
    </source>
</evidence>
<dbReference type="Proteomes" id="UP000606044">
    <property type="component" value="Unassembled WGS sequence"/>
</dbReference>
<comment type="catalytic activity">
    <reaction evidence="1">
        <text>ATP + protein L-histidine = ADP + protein N-phospho-L-histidine.</text>
        <dbReference type="EC" id="2.7.13.3"/>
    </reaction>
</comment>
<keyword evidence="6" id="KW-0808">Transferase</keyword>
<dbReference type="GO" id="GO:0005524">
    <property type="term" value="F:ATP binding"/>
    <property type="evidence" value="ECO:0007669"/>
    <property type="project" value="UniProtKB-KW"/>
</dbReference>
<evidence type="ECO:0000256" key="10">
    <source>
        <dbReference type="ARBA" id="ARBA00022840"/>
    </source>
</evidence>
<keyword evidence="17" id="KW-1185">Reference proteome</keyword>
<keyword evidence="8" id="KW-0547">Nucleotide-binding</keyword>
<comment type="subcellular location">
    <subcellularLocation>
        <location evidence="2">Cell membrane</location>
        <topology evidence="2">Multi-pass membrane protein</topology>
    </subcellularLocation>
</comment>
<dbReference type="Gene3D" id="3.30.450.20">
    <property type="entry name" value="PAS domain"/>
    <property type="match status" value="2"/>
</dbReference>
<keyword evidence="12 13" id="KW-0472">Membrane</keyword>
<keyword evidence="9 16" id="KW-0418">Kinase</keyword>
<dbReference type="PANTHER" id="PTHR41523:SF8">
    <property type="entry name" value="ETHYLENE RESPONSE SENSOR PROTEIN"/>
    <property type="match status" value="1"/>
</dbReference>
<evidence type="ECO:0000256" key="12">
    <source>
        <dbReference type="ARBA" id="ARBA00023136"/>
    </source>
</evidence>
<keyword evidence="7 13" id="KW-0812">Transmembrane</keyword>
<reference evidence="16" key="2">
    <citation type="submission" date="2020-09" db="EMBL/GenBank/DDBJ databases">
        <authorList>
            <person name="Sun Q."/>
            <person name="Sedlacek I."/>
        </authorList>
    </citation>
    <scope>NUCLEOTIDE SEQUENCE</scope>
    <source>
        <strain evidence="16">CCM 7897</strain>
    </source>
</reference>
<evidence type="ECO:0000256" key="1">
    <source>
        <dbReference type="ARBA" id="ARBA00000085"/>
    </source>
</evidence>
<feature type="transmembrane region" description="Helical" evidence="13">
    <location>
        <begin position="36"/>
        <end position="57"/>
    </location>
</feature>
<keyword evidence="11 13" id="KW-1133">Transmembrane helix</keyword>
<evidence type="ECO:0000256" key="7">
    <source>
        <dbReference type="ARBA" id="ARBA00022692"/>
    </source>
</evidence>
<name>A0A917C0T6_9HYPH</name>
<evidence type="ECO:0000256" key="5">
    <source>
        <dbReference type="ARBA" id="ARBA00022553"/>
    </source>
</evidence>
<organism evidence="16 17">
    <name type="scientific">Azorhizobium oxalatiphilum</name>
    <dbReference type="NCBI Taxonomy" id="980631"/>
    <lineage>
        <taxon>Bacteria</taxon>
        <taxon>Pseudomonadati</taxon>
        <taxon>Pseudomonadota</taxon>
        <taxon>Alphaproteobacteria</taxon>
        <taxon>Hyphomicrobiales</taxon>
        <taxon>Xanthobacteraceae</taxon>
        <taxon>Azorhizobium</taxon>
    </lineage>
</organism>
<evidence type="ECO:0000256" key="2">
    <source>
        <dbReference type="ARBA" id="ARBA00004651"/>
    </source>
</evidence>
<dbReference type="AlphaFoldDB" id="A0A917C0T6"/>
<evidence type="ECO:0000256" key="13">
    <source>
        <dbReference type="SAM" id="Phobius"/>
    </source>
</evidence>
<dbReference type="InterPro" id="IPR011495">
    <property type="entry name" value="Sig_transdc_His_kin_sub2_dim/P"/>
</dbReference>
<reference evidence="16" key="1">
    <citation type="journal article" date="2014" name="Int. J. Syst. Evol. Microbiol.">
        <title>Complete genome sequence of Corynebacterium casei LMG S-19264T (=DSM 44701T), isolated from a smear-ripened cheese.</title>
        <authorList>
            <consortium name="US DOE Joint Genome Institute (JGI-PGF)"/>
            <person name="Walter F."/>
            <person name="Albersmeier A."/>
            <person name="Kalinowski J."/>
            <person name="Ruckert C."/>
        </authorList>
    </citation>
    <scope>NUCLEOTIDE SEQUENCE</scope>
    <source>
        <strain evidence="16">CCM 7897</strain>
    </source>
</reference>
<evidence type="ECO:0000256" key="9">
    <source>
        <dbReference type="ARBA" id="ARBA00022777"/>
    </source>
</evidence>
<dbReference type="EMBL" id="BMCT01000003">
    <property type="protein sequence ID" value="GGF64968.1"/>
    <property type="molecule type" value="Genomic_DNA"/>
</dbReference>
<evidence type="ECO:0000256" key="8">
    <source>
        <dbReference type="ARBA" id="ARBA00022741"/>
    </source>
</evidence>
<accession>A0A917C0T6</accession>
<keyword evidence="10" id="KW-0067">ATP-binding</keyword>
<evidence type="ECO:0000259" key="15">
    <source>
        <dbReference type="Pfam" id="PF07568"/>
    </source>
</evidence>
<dbReference type="GO" id="GO:0005886">
    <property type="term" value="C:plasma membrane"/>
    <property type="evidence" value="ECO:0007669"/>
    <property type="project" value="UniProtKB-SubCell"/>
</dbReference>
<gene>
    <name evidence="16" type="ORF">GCM10007301_25940</name>
</gene>
<sequence>MRQRDVVEAWRKERATIFASALGHPRNLLDSVRRRLILVILIAIMPIASACMLQGVLQLRRTSEETQARLVQSAIAAAGSVQNVFAAAENVLQALKNANDVRNADADCQATLSGANLSVLFSTNISLFGSDGVLRCSALTPNDNVVSDRSWWRESVQAKDFTLSSRMVSPITRNEILIGTLPLFSASGAFDGALSIGINGLWLDNLLKREMAPTAGIISLLDATGREIASNASVASRRMFAGRDLSSYTDHLGEAADDKGTVWSFAVAPLERHGLMVAIARPKDELFRWTTLHVMISFVLPVVMVIFTLVAIWLATDRIVLQWLLYMRRVTAVYAQGHYGFRPTRMHQAPSEFRVLGHAIEDMALAVRERDGKLRESLAEKTGLVREIHHRIKNSLQVVVSLLSLYGSSVPQGEDRRRFEQLRVRVNTLAVVHRIFYEASEGSEVRVRELLREMAVLLEGAADRNVTVVVEADDALTLPTDFAVPLALMVTEIIMTLARHDATSPARLTLDGAIEGGTFILTLTSSEPSDGRLGKADLAHGFASQLGGTVEDVDGENGAVVTVSFPARKAGGERSHAGR</sequence>
<evidence type="ECO:0000256" key="6">
    <source>
        <dbReference type="ARBA" id="ARBA00022679"/>
    </source>
</evidence>
<evidence type="ECO:0000313" key="17">
    <source>
        <dbReference type="Proteomes" id="UP000606044"/>
    </source>
</evidence>
<evidence type="ECO:0000259" key="14">
    <source>
        <dbReference type="Pfam" id="PF02743"/>
    </source>
</evidence>
<proteinExistence type="predicted"/>
<feature type="domain" description="Signal transduction histidine kinase subgroup 2 dimerisation and phosphoacceptor" evidence="15">
    <location>
        <begin position="387"/>
        <end position="455"/>
    </location>
</feature>
<dbReference type="EC" id="2.7.13.3" evidence="3"/>
<feature type="transmembrane region" description="Helical" evidence="13">
    <location>
        <begin position="291"/>
        <end position="315"/>
    </location>
</feature>
<evidence type="ECO:0000256" key="4">
    <source>
        <dbReference type="ARBA" id="ARBA00022475"/>
    </source>
</evidence>
<evidence type="ECO:0000256" key="11">
    <source>
        <dbReference type="ARBA" id="ARBA00022989"/>
    </source>
</evidence>
<comment type="caution">
    <text evidence="16">The sequence shown here is derived from an EMBL/GenBank/DDBJ whole genome shotgun (WGS) entry which is preliminary data.</text>
</comment>
<keyword evidence="5" id="KW-0597">Phosphoprotein</keyword>
<dbReference type="PANTHER" id="PTHR41523">
    <property type="entry name" value="TWO-COMPONENT SYSTEM SENSOR PROTEIN"/>
    <property type="match status" value="1"/>
</dbReference>